<dbReference type="AlphaFoldDB" id="A0A5S3WL89"/>
<dbReference type="Gene3D" id="2.40.160.20">
    <property type="match status" value="1"/>
</dbReference>
<name>A0A5S3WL89_9GAMM</name>
<dbReference type="EMBL" id="PNCI01000025">
    <property type="protein sequence ID" value="TMP28413.1"/>
    <property type="molecule type" value="Genomic_DNA"/>
</dbReference>
<dbReference type="Proteomes" id="UP000310249">
    <property type="component" value="Unassembled WGS sequence"/>
</dbReference>
<reference evidence="2 3" key="1">
    <citation type="submission" date="2018-01" db="EMBL/GenBank/DDBJ databases">
        <authorList>
            <person name="Paulsen S."/>
            <person name="Gram L.K."/>
        </authorList>
    </citation>
    <scope>NUCLEOTIDE SEQUENCE [LARGE SCALE GENOMIC DNA]</scope>
    <source>
        <strain evidence="2 3">S2676</strain>
    </source>
</reference>
<accession>A0A5S3WL89</accession>
<evidence type="ECO:0000256" key="1">
    <source>
        <dbReference type="SAM" id="SignalP"/>
    </source>
</evidence>
<dbReference type="InterPro" id="IPR011250">
    <property type="entry name" value="OMP/PagP_B-barrel"/>
</dbReference>
<keyword evidence="1" id="KW-0732">Signal</keyword>
<protein>
    <recommendedName>
        <fullName evidence="4">Outer membrane protein beta-barrel domain-containing protein</fullName>
    </recommendedName>
</protein>
<evidence type="ECO:0000313" key="3">
    <source>
        <dbReference type="Proteomes" id="UP000310249"/>
    </source>
</evidence>
<feature type="chain" id="PRO_5024368928" description="Outer membrane protein beta-barrel domain-containing protein" evidence="1">
    <location>
        <begin position="21"/>
        <end position="197"/>
    </location>
</feature>
<dbReference type="OrthoDB" id="6308600at2"/>
<reference evidence="3" key="2">
    <citation type="submission" date="2019-06" db="EMBL/GenBank/DDBJ databases">
        <title>Co-occurence of chitin degradation, pigmentation and bioactivity in marine Pseudoalteromonas.</title>
        <authorList>
            <person name="Sonnenschein E.C."/>
            <person name="Bech P.K."/>
        </authorList>
    </citation>
    <scope>NUCLEOTIDE SEQUENCE [LARGE SCALE GENOMIC DNA]</scope>
    <source>
        <strain evidence="3">S2676</strain>
    </source>
</reference>
<evidence type="ECO:0000313" key="2">
    <source>
        <dbReference type="EMBL" id="TMP28413.1"/>
    </source>
</evidence>
<organism evidence="2 3">
    <name type="scientific">Pseudoalteromonas rubra</name>
    <dbReference type="NCBI Taxonomy" id="43658"/>
    <lineage>
        <taxon>Bacteria</taxon>
        <taxon>Pseudomonadati</taxon>
        <taxon>Pseudomonadota</taxon>
        <taxon>Gammaproteobacteria</taxon>
        <taxon>Alteromonadales</taxon>
        <taxon>Pseudoalteromonadaceae</taxon>
        <taxon>Pseudoalteromonas</taxon>
    </lineage>
</organism>
<sequence>MRSYVWLALGLGLFSGSAMASNMGFGVTLYGGQNSSQDLHTSQKALVELADKNHFGISFDRYLDKKRYGFFYSMVETEFEDSPIYKVDMEYLMFQSAIDVDITDNLDSYIGAQIGVNKVTPNFEEPDHFFAAGFYGGLKYDLGAGFSALTEIRWLASSIKNSSKISCNGSDEDVCAWHFDGDVLNQFQLNVGLTYRF</sequence>
<comment type="caution">
    <text evidence="2">The sequence shown here is derived from an EMBL/GenBank/DDBJ whole genome shotgun (WGS) entry which is preliminary data.</text>
</comment>
<dbReference type="RefSeq" id="WP_138549572.1">
    <property type="nucleotide sequence ID" value="NZ_PNCH01000001.1"/>
</dbReference>
<dbReference type="SUPFAM" id="SSF56925">
    <property type="entry name" value="OMPA-like"/>
    <property type="match status" value="1"/>
</dbReference>
<evidence type="ECO:0008006" key="4">
    <source>
        <dbReference type="Google" id="ProtNLM"/>
    </source>
</evidence>
<gene>
    <name evidence="2" type="ORF">CWB99_11905</name>
</gene>
<feature type="signal peptide" evidence="1">
    <location>
        <begin position="1"/>
        <end position="20"/>
    </location>
</feature>
<proteinExistence type="predicted"/>